<reference evidence="1 2" key="1">
    <citation type="submission" date="2019-08" db="EMBL/GenBank/DDBJ databases">
        <title>Deep-cultivation of Planctomycetes and their phenomic and genomic characterization uncovers novel biology.</title>
        <authorList>
            <person name="Wiegand S."/>
            <person name="Jogler M."/>
            <person name="Boedeker C."/>
            <person name="Pinto D."/>
            <person name="Vollmers J."/>
            <person name="Rivas-Marin E."/>
            <person name="Kohn T."/>
            <person name="Peeters S.H."/>
            <person name="Heuer A."/>
            <person name="Rast P."/>
            <person name="Oberbeckmann S."/>
            <person name="Bunk B."/>
            <person name="Jeske O."/>
            <person name="Meyerdierks A."/>
            <person name="Storesund J.E."/>
            <person name="Kallscheuer N."/>
            <person name="Luecker S."/>
            <person name="Lage O.M."/>
            <person name="Pohl T."/>
            <person name="Merkel B.J."/>
            <person name="Hornburger P."/>
            <person name="Mueller R.-W."/>
            <person name="Bruemmer F."/>
            <person name="Labrenz M."/>
            <person name="Spormann A.M."/>
            <person name="Op den Camp H."/>
            <person name="Overmann J."/>
            <person name="Amann R."/>
            <person name="Jetten M.S.M."/>
            <person name="Mascher T."/>
            <person name="Medema M.H."/>
            <person name="Devos D.P."/>
            <person name="Kaster A.-K."/>
            <person name="Ovreas L."/>
            <person name="Rohde M."/>
            <person name="Galperin M.Y."/>
            <person name="Jogler C."/>
        </authorList>
    </citation>
    <scope>NUCLEOTIDE SEQUENCE [LARGE SCALE GENOMIC DNA]</scope>
    <source>
        <strain evidence="1 2">OJF2</strain>
    </source>
</reference>
<dbReference type="RefSeq" id="WP_246196499.1">
    <property type="nucleotide sequence ID" value="NZ_CP042997.1"/>
</dbReference>
<organism evidence="1 2">
    <name type="scientific">Aquisphaera giovannonii</name>
    <dbReference type="NCBI Taxonomy" id="406548"/>
    <lineage>
        <taxon>Bacteria</taxon>
        <taxon>Pseudomonadati</taxon>
        <taxon>Planctomycetota</taxon>
        <taxon>Planctomycetia</taxon>
        <taxon>Isosphaerales</taxon>
        <taxon>Isosphaeraceae</taxon>
        <taxon>Aquisphaera</taxon>
    </lineage>
</organism>
<dbReference type="KEGG" id="agv:OJF2_23410"/>
<accession>A0A5B9W0P7</accession>
<dbReference type="AlphaFoldDB" id="A0A5B9W0P7"/>
<sequence length="422" mass="46347">MTERRGGHRPSGTWARGLIVLLAASGACGCLGPKAVKLSRIRYNEAYRDTNDEQLLLNIVRLRYADSPVFIDLPNITSQFEVAGSGNYQGGYGFQFPGHVNLGTGTLSARDTPTLSYHPREGREIARALLTPLTADFFSLVTIGANTEQILMLTINDFNDVRNAPQATVLHPRTPDENARFRQGAHLLASLIERDAAELLIGTTEEDEDSSEPVPAGSIRGSDLLNAAKDGYVFRARGGDRVTLVKRERGLVLKVRPQYVNSPEMLALAEVFRFRPGRRIYRIKSELTADATTRMPGPLGDESDTIYLNLRSVLQVLTFLSKGVCVPAEHVENGIAPSTPGPDGRPFDWTGITRGFFFVHSDRHRPKHAEVEVSYRGYWFYIAPNDVASRASLAILEMLFALEESEEKPGGPLLTLPVSGGG</sequence>
<dbReference type="Proteomes" id="UP000324233">
    <property type="component" value="Chromosome"/>
</dbReference>
<proteinExistence type="predicted"/>
<evidence type="ECO:0008006" key="3">
    <source>
        <dbReference type="Google" id="ProtNLM"/>
    </source>
</evidence>
<name>A0A5B9W0P7_9BACT</name>
<keyword evidence="2" id="KW-1185">Reference proteome</keyword>
<gene>
    <name evidence="1" type="ORF">OJF2_23410</name>
</gene>
<dbReference type="PROSITE" id="PS51257">
    <property type="entry name" value="PROKAR_LIPOPROTEIN"/>
    <property type="match status" value="1"/>
</dbReference>
<protein>
    <recommendedName>
        <fullName evidence="3">DUF4340 domain-containing protein</fullName>
    </recommendedName>
</protein>
<evidence type="ECO:0000313" key="1">
    <source>
        <dbReference type="EMBL" id="QEH33811.1"/>
    </source>
</evidence>
<evidence type="ECO:0000313" key="2">
    <source>
        <dbReference type="Proteomes" id="UP000324233"/>
    </source>
</evidence>
<dbReference type="EMBL" id="CP042997">
    <property type="protein sequence ID" value="QEH33811.1"/>
    <property type="molecule type" value="Genomic_DNA"/>
</dbReference>